<dbReference type="HOGENOM" id="CLU_071557_0_0_10"/>
<evidence type="ECO:0000313" key="1">
    <source>
        <dbReference type="EMBL" id="EGK02625.1"/>
    </source>
</evidence>
<protein>
    <submittedName>
        <fullName evidence="1">Uncharacterized protein</fullName>
    </submittedName>
</protein>
<reference evidence="1 2" key="1">
    <citation type="submission" date="2011-04" db="EMBL/GenBank/DDBJ databases">
        <title>The Genome Sequence of Dysgonomonas gadei ATCC BAA-286.</title>
        <authorList>
            <consortium name="The Broad Institute Genome Sequencing Platform"/>
            <person name="Earl A."/>
            <person name="Ward D."/>
            <person name="Feldgarden M."/>
            <person name="Gevers D."/>
            <person name="Pudlo N."/>
            <person name="Martens E."/>
            <person name="Allen-Vercoe E."/>
            <person name="Young S.K."/>
            <person name="Zeng Q."/>
            <person name="Gargeya S."/>
            <person name="Fitzgerald M."/>
            <person name="Haas B."/>
            <person name="Abouelleil A."/>
            <person name="Alvarado L."/>
            <person name="Arachchi H.M."/>
            <person name="Berlin A."/>
            <person name="Brown A."/>
            <person name="Chapman S.B."/>
            <person name="Chen Z."/>
            <person name="Dunbar C."/>
            <person name="Freedman E."/>
            <person name="Gearin G."/>
            <person name="Gellesch M."/>
            <person name="Goldberg J."/>
            <person name="Griggs A."/>
            <person name="Gujja S."/>
            <person name="Heiman D."/>
            <person name="Howarth C."/>
            <person name="Larson L."/>
            <person name="Lui A."/>
            <person name="MacDonald P.J.P."/>
            <person name="Mehta T."/>
            <person name="Montmayeur A."/>
            <person name="Murphy C."/>
            <person name="Neiman D."/>
            <person name="Pearson M."/>
            <person name="Priest M."/>
            <person name="Roberts A."/>
            <person name="Saif S."/>
            <person name="Shea T."/>
            <person name="Shenoy N."/>
            <person name="Sisk P."/>
            <person name="Stolte C."/>
            <person name="Sykes S."/>
            <person name="Yandava C."/>
            <person name="Wortman J."/>
            <person name="Nusbaum C."/>
            <person name="Birren B."/>
        </authorList>
    </citation>
    <scope>NUCLEOTIDE SEQUENCE [LARGE SCALE GENOMIC DNA]</scope>
    <source>
        <strain evidence="1 2">ATCC BAA-286</strain>
    </source>
</reference>
<dbReference type="eggNOG" id="COG0501">
    <property type="taxonomic scope" value="Bacteria"/>
</dbReference>
<comment type="caution">
    <text evidence="1">The sequence shown here is derived from an EMBL/GenBank/DDBJ whole genome shotgun (WGS) entry which is preliminary data.</text>
</comment>
<name>F5IVH5_9BACT</name>
<proteinExistence type="predicted"/>
<dbReference type="Proteomes" id="UP000004913">
    <property type="component" value="Unassembled WGS sequence"/>
</dbReference>
<evidence type="ECO:0000313" key="2">
    <source>
        <dbReference type="Proteomes" id="UP000004913"/>
    </source>
</evidence>
<dbReference type="STRING" id="742766.HMPREF9455_00875"/>
<accession>F5IVH5</accession>
<dbReference type="RefSeq" id="WP_006798390.1">
    <property type="nucleotide sequence ID" value="NZ_GL891980.1"/>
</dbReference>
<gene>
    <name evidence="1" type="ORF">HMPREF9455_00875</name>
</gene>
<dbReference type="AlphaFoldDB" id="F5IVH5"/>
<sequence length="255" mass="29843">MFGIFRSKKYEPLNYELRKWFENSLLWLEEEFPEPKVEDRKIFLPTADNMPFIWNNDEDSVQKALKMVAGCMAIPENELELDFYETGITEINSGYNPIFLNSESDQAAGLYYEKDERGKYTIAIDKQFVNSPEHAIAIIAHELSHVKLLGEKRIEENDEHLTDLATVLFGFGIFCANTSFQYYQSSSGWGYSYQGYMNQDEWAYSLALLAYMRNEEKPDWANSLNPTLKKDFDRSLKYILDNEDEIFKFDPEPDK</sequence>
<dbReference type="OrthoDB" id="2041998at2"/>
<organism evidence="1 2">
    <name type="scientific">Dysgonomonas gadei ATCC BAA-286</name>
    <dbReference type="NCBI Taxonomy" id="742766"/>
    <lineage>
        <taxon>Bacteria</taxon>
        <taxon>Pseudomonadati</taxon>
        <taxon>Bacteroidota</taxon>
        <taxon>Bacteroidia</taxon>
        <taxon>Bacteroidales</taxon>
        <taxon>Dysgonomonadaceae</taxon>
        <taxon>Dysgonomonas</taxon>
    </lineage>
</organism>
<keyword evidence="2" id="KW-1185">Reference proteome</keyword>
<dbReference type="EMBL" id="ADLV01000015">
    <property type="protein sequence ID" value="EGK02625.1"/>
    <property type="molecule type" value="Genomic_DNA"/>
</dbReference>